<evidence type="ECO:0000259" key="2">
    <source>
        <dbReference type="Pfam" id="PF25273"/>
    </source>
</evidence>
<keyword evidence="1" id="KW-0732">Signal</keyword>
<reference evidence="4" key="1">
    <citation type="submission" date="2022-11" db="UniProtKB">
        <authorList>
            <consortium name="WormBaseParasite"/>
        </authorList>
    </citation>
    <scope>IDENTIFICATION</scope>
</reference>
<dbReference type="Pfam" id="PF25273">
    <property type="entry name" value="DUF7869"/>
    <property type="match status" value="1"/>
</dbReference>
<evidence type="ECO:0000256" key="1">
    <source>
        <dbReference type="SAM" id="SignalP"/>
    </source>
</evidence>
<dbReference type="AlphaFoldDB" id="A0A914Y6Q6"/>
<organism evidence="3 4">
    <name type="scientific">Panagrolaimus superbus</name>
    <dbReference type="NCBI Taxonomy" id="310955"/>
    <lineage>
        <taxon>Eukaryota</taxon>
        <taxon>Metazoa</taxon>
        <taxon>Ecdysozoa</taxon>
        <taxon>Nematoda</taxon>
        <taxon>Chromadorea</taxon>
        <taxon>Rhabditida</taxon>
        <taxon>Tylenchina</taxon>
        <taxon>Panagrolaimomorpha</taxon>
        <taxon>Panagrolaimoidea</taxon>
        <taxon>Panagrolaimidae</taxon>
        <taxon>Panagrolaimus</taxon>
    </lineage>
</organism>
<dbReference type="Proteomes" id="UP000887577">
    <property type="component" value="Unplaced"/>
</dbReference>
<protein>
    <recommendedName>
        <fullName evidence="2">DUF7869 domain-containing protein</fullName>
    </recommendedName>
</protein>
<accession>A0A914Y6Q6</accession>
<feature type="chain" id="PRO_5037976610" description="DUF7869 domain-containing protein" evidence="1">
    <location>
        <begin position="20"/>
        <end position="158"/>
    </location>
</feature>
<feature type="domain" description="DUF7869" evidence="2">
    <location>
        <begin position="7"/>
        <end position="111"/>
    </location>
</feature>
<dbReference type="InterPro" id="IPR057191">
    <property type="entry name" value="DUF7869"/>
</dbReference>
<proteinExistence type="predicted"/>
<keyword evidence="3" id="KW-1185">Reference proteome</keyword>
<feature type="signal peptide" evidence="1">
    <location>
        <begin position="1"/>
        <end position="19"/>
    </location>
</feature>
<dbReference type="WBParaSite" id="PSU_v2.g14940.t1">
    <property type="protein sequence ID" value="PSU_v2.g14940.t1"/>
    <property type="gene ID" value="PSU_v2.g14940"/>
</dbReference>
<sequence>MHQFWILMILLLWIPEITKIYLCYPEVGHTHDDADRYFSCLALPLRRKPVYSPFHFQRFLGQHLRGVVTNTLTSPVYDFDAVLEKNVIRNENLKSNHFFELSTDANNDAVKVIHPAEVFQNIPDPDNINLTAFLNDPKVWKTWHRPTPNVELPNGAHL</sequence>
<name>A0A914Y6Q6_9BILA</name>
<evidence type="ECO:0000313" key="4">
    <source>
        <dbReference type="WBParaSite" id="PSU_v2.g14940.t1"/>
    </source>
</evidence>
<evidence type="ECO:0000313" key="3">
    <source>
        <dbReference type="Proteomes" id="UP000887577"/>
    </source>
</evidence>